<organism evidence="6 7">
    <name type="scientific">Patellaria atrata CBS 101060</name>
    <dbReference type="NCBI Taxonomy" id="1346257"/>
    <lineage>
        <taxon>Eukaryota</taxon>
        <taxon>Fungi</taxon>
        <taxon>Dikarya</taxon>
        <taxon>Ascomycota</taxon>
        <taxon>Pezizomycotina</taxon>
        <taxon>Dothideomycetes</taxon>
        <taxon>Dothideomycetes incertae sedis</taxon>
        <taxon>Patellariales</taxon>
        <taxon>Patellariaceae</taxon>
        <taxon>Patellaria</taxon>
    </lineage>
</organism>
<dbReference type="GO" id="GO:0050661">
    <property type="term" value="F:NADP binding"/>
    <property type="evidence" value="ECO:0007669"/>
    <property type="project" value="InterPro"/>
</dbReference>
<evidence type="ECO:0000256" key="2">
    <source>
        <dbReference type="ARBA" id="ARBA00022630"/>
    </source>
</evidence>
<gene>
    <name evidence="6" type="ORF">M501DRAFT_925856</name>
</gene>
<dbReference type="AlphaFoldDB" id="A0A9P4SI33"/>
<name>A0A9P4SI33_9PEZI</name>
<accession>A0A9P4SI33</accession>
<comment type="similarity">
    <text evidence="1">Belongs to the FMO family.</text>
</comment>
<keyword evidence="4" id="KW-0521">NADP</keyword>
<reference evidence="6" key="1">
    <citation type="journal article" date="2020" name="Stud. Mycol.">
        <title>101 Dothideomycetes genomes: a test case for predicting lifestyles and emergence of pathogens.</title>
        <authorList>
            <person name="Haridas S."/>
            <person name="Albert R."/>
            <person name="Binder M."/>
            <person name="Bloem J."/>
            <person name="Labutti K."/>
            <person name="Salamov A."/>
            <person name="Andreopoulos B."/>
            <person name="Baker S."/>
            <person name="Barry K."/>
            <person name="Bills G."/>
            <person name="Bluhm B."/>
            <person name="Cannon C."/>
            <person name="Castanera R."/>
            <person name="Culley D."/>
            <person name="Daum C."/>
            <person name="Ezra D."/>
            <person name="Gonzalez J."/>
            <person name="Henrissat B."/>
            <person name="Kuo A."/>
            <person name="Liang C."/>
            <person name="Lipzen A."/>
            <person name="Lutzoni F."/>
            <person name="Magnuson J."/>
            <person name="Mondo S."/>
            <person name="Nolan M."/>
            <person name="Ohm R."/>
            <person name="Pangilinan J."/>
            <person name="Park H.-J."/>
            <person name="Ramirez L."/>
            <person name="Alfaro M."/>
            <person name="Sun H."/>
            <person name="Tritt A."/>
            <person name="Yoshinaga Y."/>
            <person name="Zwiers L.-H."/>
            <person name="Turgeon B."/>
            <person name="Goodwin S."/>
            <person name="Spatafora J."/>
            <person name="Crous P."/>
            <person name="Grigoriev I."/>
        </authorList>
    </citation>
    <scope>NUCLEOTIDE SEQUENCE</scope>
    <source>
        <strain evidence="6">CBS 101060</strain>
    </source>
</reference>
<dbReference type="GO" id="GO:0004499">
    <property type="term" value="F:N,N-dimethylaniline monooxygenase activity"/>
    <property type="evidence" value="ECO:0007669"/>
    <property type="project" value="InterPro"/>
</dbReference>
<dbReference type="OrthoDB" id="66881at2759"/>
<evidence type="ECO:0000313" key="6">
    <source>
        <dbReference type="EMBL" id="KAF2842659.1"/>
    </source>
</evidence>
<keyword evidence="2" id="KW-0285">Flavoprotein</keyword>
<evidence type="ECO:0000256" key="4">
    <source>
        <dbReference type="ARBA" id="ARBA00022857"/>
    </source>
</evidence>
<dbReference type="EMBL" id="MU006089">
    <property type="protein sequence ID" value="KAF2842659.1"/>
    <property type="molecule type" value="Genomic_DNA"/>
</dbReference>
<keyword evidence="3" id="KW-0274">FAD</keyword>
<evidence type="ECO:0000313" key="7">
    <source>
        <dbReference type="Proteomes" id="UP000799429"/>
    </source>
</evidence>
<evidence type="ECO:0000256" key="5">
    <source>
        <dbReference type="ARBA" id="ARBA00023002"/>
    </source>
</evidence>
<dbReference type="PIRSF" id="PIRSF000332">
    <property type="entry name" value="FMO"/>
    <property type="match status" value="1"/>
</dbReference>
<dbReference type="PANTHER" id="PTHR23023">
    <property type="entry name" value="DIMETHYLANILINE MONOOXYGENASE"/>
    <property type="match status" value="1"/>
</dbReference>
<protein>
    <submittedName>
        <fullName evidence="6">FAD/NAD(P)-binding domain-containing protein</fullName>
    </submittedName>
</protein>
<dbReference type="Gene3D" id="3.50.50.60">
    <property type="entry name" value="FAD/NAD(P)-binding domain"/>
    <property type="match status" value="4"/>
</dbReference>
<proteinExistence type="inferred from homology"/>
<dbReference type="Pfam" id="PF00743">
    <property type="entry name" value="FMO-like"/>
    <property type="match status" value="1"/>
</dbReference>
<dbReference type="InterPro" id="IPR000960">
    <property type="entry name" value="Flavin_mOase"/>
</dbReference>
<evidence type="ECO:0000256" key="3">
    <source>
        <dbReference type="ARBA" id="ARBA00022827"/>
    </source>
</evidence>
<dbReference type="PRINTS" id="PR00370">
    <property type="entry name" value="FMOXYGENASE"/>
</dbReference>
<comment type="caution">
    <text evidence="6">The sequence shown here is derived from an EMBL/GenBank/DDBJ whole genome shotgun (WGS) entry which is preliminary data.</text>
</comment>
<keyword evidence="7" id="KW-1185">Reference proteome</keyword>
<dbReference type="InterPro" id="IPR020946">
    <property type="entry name" value="Flavin_mOase-like"/>
</dbReference>
<dbReference type="InterPro" id="IPR036188">
    <property type="entry name" value="FAD/NAD-bd_sf"/>
</dbReference>
<sequence>MSSEKAQPSTRVAVIGAGPLGLCALKNFLEEDFDATIFERRDVLGGLWAYSDDPNITTVSKTTILNISKYRNCFSDFPFDEKYPPYMTQPQFLEYLQDYAQAFNLTSRIQFNTEVLEVKARESKGENQQINQSGWTVKVHHSATSSNTDDSLTEEHYFDKVLICTGKQCQRTPPIISGVGFFGPDRITHASAYKGPESYRGKTVLVLGIGNSAGDISTDLVGIAKDIYVAHRRGAYAIPRITNGKPADQIRNRRLDAILEMLMVVAPGWTDNMMETQLAKLSDSSCPPDPKWRMRPAASRASLQVMLSDTFMPALQRGDVKSVANLKRIVDDKNVELDDGSCIKVDCIIACTGYTTDTSLVTNIRTGALHSENKGGLPRLYQNIFPPAYAHSLAFLDSWQLPTGICEAGDLCCMAITQIWKGASSLPAEEEMNRAIDDHYTWLRKVVPNERNASLYKVHEERWRRFLNDAAGTGVNENLGYGWRGWWYWLKNPSQCNLLMGGVDSPHILRLFDGKRKKWDGAAAAIQAVNDDYERRYGSKASSKIE</sequence>
<keyword evidence="5" id="KW-0560">Oxidoreductase</keyword>
<dbReference type="Proteomes" id="UP000799429">
    <property type="component" value="Unassembled WGS sequence"/>
</dbReference>
<dbReference type="GO" id="GO:0050660">
    <property type="term" value="F:flavin adenine dinucleotide binding"/>
    <property type="evidence" value="ECO:0007669"/>
    <property type="project" value="InterPro"/>
</dbReference>
<evidence type="ECO:0000256" key="1">
    <source>
        <dbReference type="ARBA" id="ARBA00009183"/>
    </source>
</evidence>
<dbReference type="SUPFAM" id="SSF51905">
    <property type="entry name" value="FAD/NAD(P)-binding domain"/>
    <property type="match status" value="1"/>
</dbReference>
<dbReference type="InterPro" id="IPR050346">
    <property type="entry name" value="FMO-like"/>
</dbReference>